<feature type="region of interest" description="Disordered" evidence="8">
    <location>
        <begin position="967"/>
        <end position="998"/>
    </location>
</feature>
<evidence type="ECO:0000313" key="12">
    <source>
        <dbReference type="Proteomes" id="UP000069902"/>
    </source>
</evidence>
<keyword evidence="3 6" id="KW-0479">Metal-binding</keyword>
<dbReference type="KEGG" id="pnl:PNK_0026"/>
<dbReference type="InterPro" id="IPR051811">
    <property type="entry name" value="Cytochrome_c550/c551-like"/>
</dbReference>
<dbReference type="SUPFAM" id="SSF48695">
    <property type="entry name" value="Multiheme cytochromes"/>
    <property type="match status" value="1"/>
</dbReference>
<keyword evidence="9" id="KW-1133">Transmembrane helix</keyword>
<dbReference type="InterPro" id="IPR036280">
    <property type="entry name" value="Multihaem_cyt_sf"/>
</dbReference>
<evidence type="ECO:0000256" key="9">
    <source>
        <dbReference type="SAM" id="Phobius"/>
    </source>
</evidence>
<dbReference type="RefSeq" id="WP_059059509.1">
    <property type="nucleotide sequence ID" value="NZ_LN879502.1"/>
</dbReference>
<dbReference type="SUPFAM" id="SSF46626">
    <property type="entry name" value="Cytochrome c"/>
    <property type="match status" value="4"/>
</dbReference>
<feature type="domain" description="Cytochrome c" evidence="10">
    <location>
        <begin position="481"/>
        <end position="561"/>
    </location>
</feature>
<evidence type="ECO:0000256" key="2">
    <source>
        <dbReference type="ARBA" id="ARBA00022617"/>
    </source>
</evidence>
<dbReference type="PANTHER" id="PTHR37823">
    <property type="entry name" value="CYTOCHROME C-553-LIKE"/>
    <property type="match status" value="1"/>
</dbReference>
<organism evidence="11 12">
    <name type="scientific">Candidatus Protochlamydia naegleriophila</name>
    <dbReference type="NCBI Taxonomy" id="389348"/>
    <lineage>
        <taxon>Bacteria</taxon>
        <taxon>Pseudomonadati</taxon>
        <taxon>Chlamydiota</taxon>
        <taxon>Chlamydiia</taxon>
        <taxon>Parachlamydiales</taxon>
        <taxon>Parachlamydiaceae</taxon>
        <taxon>Candidatus Protochlamydia</taxon>
    </lineage>
</organism>
<keyword evidence="1" id="KW-0813">Transport</keyword>
<evidence type="ECO:0000256" key="1">
    <source>
        <dbReference type="ARBA" id="ARBA00022448"/>
    </source>
</evidence>
<proteinExistence type="predicted"/>
<keyword evidence="9" id="KW-0472">Membrane</keyword>
<dbReference type="Pfam" id="PF13442">
    <property type="entry name" value="Cytochrome_CBB3"/>
    <property type="match status" value="3"/>
</dbReference>
<feature type="domain" description="Cytochrome c" evidence="10">
    <location>
        <begin position="1057"/>
        <end position="1146"/>
    </location>
</feature>
<dbReference type="PATRIC" id="fig|389348.3.peg.29"/>
<reference evidence="12" key="1">
    <citation type="submission" date="2015-09" db="EMBL/GenBank/DDBJ databases">
        <authorList>
            <person name="Bertelli C."/>
        </authorList>
    </citation>
    <scope>NUCLEOTIDE SEQUENCE [LARGE SCALE GENOMIC DNA]</scope>
    <source>
        <strain evidence="12">KNic</strain>
    </source>
</reference>
<evidence type="ECO:0000256" key="3">
    <source>
        <dbReference type="ARBA" id="ARBA00022723"/>
    </source>
</evidence>
<evidence type="ECO:0000256" key="4">
    <source>
        <dbReference type="ARBA" id="ARBA00022982"/>
    </source>
</evidence>
<feature type="transmembrane region" description="Helical" evidence="9">
    <location>
        <begin position="7"/>
        <end position="26"/>
    </location>
</feature>
<evidence type="ECO:0000259" key="10">
    <source>
        <dbReference type="PROSITE" id="PS51007"/>
    </source>
</evidence>
<protein>
    <recommendedName>
        <fullName evidence="10">Cytochrome c domain-containing protein</fullName>
    </recommendedName>
</protein>
<dbReference type="GO" id="GO:0020037">
    <property type="term" value="F:heme binding"/>
    <property type="evidence" value="ECO:0007669"/>
    <property type="project" value="InterPro"/>
</dbReference>
<dbReference type="STRING" id="389348.PNK_0026"/>
<dbReference type="InParanoid" id="A0A0U5EPC7"/>
<feature type="coiled-coil region" evidence="7">
    <location>
        <begin position="1170"/>
        <end position="1242"/>
    </location>
</feature>
<name>A0A0U5EPC7_9BACT</name>
<keyword evidence="5 6" id="KW-0408">Iron</keyword>
<dbReference type="Gene3D" id="1.10.760.10">
    <property type="entry name" value="Cytochrome c-like domain"/>
    <property type="match status" value="4"/>
</dbReference>
<feature type="coiled-coil region" evidence="7">
    <location>
        <begin position="1293"/>
        <end position="1335"/>
    </location>
</feature>
<evidence type="ECO:0000313" key="11">
    <source>
        <dbReference type="EMBL" id="CUI15665.1"/>
    </source>
</evidence>
<keyword evidence="2 6" id="KW-0349">Heme</keyword>
<keyword evidence="7" id="KW-0175">Coiled coil</keyword>
<dbReference type="InterPro" id="IPR009056">
    <property type="entry name" value="Cyt_c-like_dom"/>
</dbReference>
<dbReference type="EMBL" id="LN879502">
    <property type="protein sequence ID" value="CUI15665.1"/>
    <property type="molecule type" value="Genomic_DNA"/>
</dbReference>
<evidence type="ECO:0000256" key="8">
    <source>
        <dbReference type="SAM" id="MobiDB-lite"/>
    </source>
</evidence>
<dbReference type="GO" id="GO:0009055">
    <property type="term" value="F:electron transfer activity"/>
    <property type="evidence" value="ECO:0007669"/>
    <property type="project" value="InterPro"/>
</dbReference>
<keyword evidence="4" id="KW-0249">Electron transport</keyword>
<dbReference type="Proteomes" id="UP000069902">
    <property type="component" value="Chromosome cPNK"/>
</dbReference>
<evidence type="ECO:0000256" key="6">
    <source>
        <dbReference type="PROSITE-ProRule" id="PRU00433"/>
    </source>
</evidence>
<sequence>MRSDTPQILLILSGLLVTALFGAFLYREIFPEYRIYQDDYLALEEFRSTYTKHPIPPFKLGIKQIVLEREDKGPATVDRCTSCHVALQVPYFSPTKIAKDLNGNLVRDENGKPVLIPNEEYIWLKLDEKIASLRDENVLEQLKKEGQTGEIKRRLAEAERYAALKVAHVGHQTYDVTKVLAMHPLIGNETRPFEFHPIEEYGCTVCHNGNGKGLVTDKAHGPVFDGQYEVEFRGDIPQFTEKDPGNDPPFARVFNDKPGHDLLFQTEPLFVGSLIQAKCMQCHQTSDKQLDGAATSAIELTQKREKRLNIVFDAYEKEKQTLMDLLSLREQLQTKGYEQTIAELKGKQSNYILPAEVLENAASQLNYLTQLAKSEPVEGRREEAINKRLDQSLLALLGSQVLLQGAEAAYKKQNSAALEAFLKQHQADPEAKGSLFVKAEALDFNQDLLQHAKDTQRSFEAAVSDQKNLTAMSSDVDELTRNYQRGKELYLSQACFACHRISGLARGGVGPELTRIGESYPWYIKESIVWPQADLKSSTMPNFRLDHRELEDLMTFLLAQRGGNKAVAETSHQVSLQAWEAGRKMPWEKPISPADMYDLRYAMTIFATQGCASCHRLQGFESNVGFQVEKADPSFDKLYEQQVWFKRLFPEVIRFSTYDEELPGSEIVAQIEKYAKDIDERIVTGVRKDGILEEINQNHPEAIEALYSNFRYASRAKNQYYEELIQNESDPAKIESLRAEHQAWKERVHRVLMTYIQVYGLGRLIGPHLNWSGIYRSDEWLMEHFRNPSAHVPRSIMPVMPFDDTKFYALTHMLDKLGIRNRKHVRDIWSLKGFDPQEAYEMHCAQCHGIGHQGYGVISEWIYPIPKNLKNPDFLRNLTKEEAIRSITNGVRGTPMPPWGEVAKDKSTNLQEEIGNTPVLTASEINYLVDWIYSSLPGGEVIRETEIPKWRYEPQDILNELKKEGGHLIPFPSKTGEGWPSEEKQPDSTPPSPPSPLSFLPTGEGYYAALKPEVYSKSVPKAEQPGYTVEDVFDVVPSNDKESPYHYYIKKKYYTLHNIEEGQKYFLLNCAVCHGNEGDGSGIRGQAMQDAKPRMLTNLDWIQSRDDLRLIRSIKYGVPGTSMTSWGDYTNSLQRMQLVMFIRTLSEERDRRIALDQAVYYAFETTQVMLEEARVARNEQLKQAMQQEKELQQQQMQQASLVMQGKESPQKAAELYQKRLEVEQKIKQMKQQDQLLVDMKAEVKRERDLYYNLGVSLIAKNAGETALENYDRLIRLQAARYSFDNQELVLKKNGDLVQKSRELRKKIEQELDEKIDELAKEQQLLEGKIISAQRREELASNQADLDAFNKLKARLITDTEEAMRSIGKQYSILQALKLSSEATKTPSSSK</sequence>
<accession>A0A0U5EPC7</accession>
<dbReference type="PANTHER" id="PTHR37823:SF1">
    <property type="entry name" value="CYTOCHROME C-553-LIKE"/>
    <property type="match status" value="1"/>
</dbReference>
<evidence type="ECO:0000256" key="7">
    <source>
        <dbReference type="SAM" id="Coils"/>
    </source>
</evidence>
<keyword evidence="9" id="KW-0812">Transmembrane</keyword>
<evidence type="ECO:0000256" key="5">
    <source>
        <dbReference type="ARBA" id="ARBA00023004"/>
    </source>
</evidence>
<dbReference type="GO" id="GO:0046872">
    <property type="term" value="F:metal ion binding"/>
    <property type="evidence" value="ECO:0007669"/>
    <property type="project" value="UniProtKB-KW"/>
</dbReference>
<gene>
    <name evidence="11" type="ORF">PNK_0026</name>
</gene>
<dbReference type="InterPro" id="IPR036909">
    <property type="entry name" value="Cyt_c-like_dom_sf"/>
</dbReference>
<keyword evidence="12" id="KW-1185">Reference proteome</keyword>
<dbReference type="PROSITE" id="PS51007">
    <property type="entry name" value="CYTC"/>
    <property type="match status" value="2"/>
</dbReference>